<evidence type="ECO:0000313" key="1">
    <source>
        <dbReference type="EMBL" id="SDN53354.1"/>
    </source>
</evidence>
<name>A0A1H0C643_9EURY</name>
<dbReference type="EMBL" id="FNIA01000061">
    <property type="protein sequence ID" value="SDN53354.1"/>
    <property type="molecule type" value="Genomic_DNA"/>
</dbReference>
<dbReference type="Proteomes" id="UP000199370">
    <property type="component" value="Unassembled WGS sequence"/>
</dbReference>
<gene>
    <name evidence="1" type="ORF">SAMN05192554_1611</name>
</gene>
<proteinExistence type="predicted"/>
<reference evidence="1 2" key="1">
    <citation type="submission" date="2016-10" db="EMBL/GenBank/DDBJ databases">
        <authorList>
            <person name="de Groot N.N."/>
        </authorList>
    </citation>
    <scope>NUCLEOTIDE SEQUENCE [LARGE SCALE GENOMIC DNA]</scope>
    <source>
        <strain evidence="2">EB21,IBRC-M 10013,KCTC 4048</strain>
    </source>
</reference>
<organism evidence="1 2">
    <name type="scientific">Haloarchaeobius iranensis</name>
    <dbReference type="NCBI Taxonomy" id="996166"/>
    <lineage>
        <taxon>Archaea</taxon>
        <taxon>Methanobacteriati</taxon>
        <taxon>Methanobacteriota</taxon>
        <taxon>Stenosarchaea group</taxon>
        <taxon>Halobacteria</taxon>
        <taxon>Halobacteriales</taxon>
        <taxon>Halorubellaceae</taxon>
        <taxon>Haloarchaeobius</taxon>
    </lineage>
</organism>
<protein>
    <submittedName>
        <fullName evidence="1">Uncharacterized protein</fullName>
    </submittedName>
</protein>
<keyword evidence="2" id="KW-1185">Reference proteome</keyword>
<sequence>MSLRQRFADSVSTDAASSLSVFVDPDAAFEDKQIIGYNVVATEGEGPREQFVTRSRSPDRGESISDAAAGIEDRLHSKADELLDSATQELTASSDRTPETSAEYDIPWSEWNSVGGTDVYNEYPFKSHNWGESRPGMVEIESDVRRSPEDPRIGARSMIRMEPGRQVCNSSVSNNDEYCIPGSTYNGWRNRSAKVFHDWDKSANDTPTDDLIEDYDPTNDLGDVTKSRTASMSLNIARDPSLTVGYSTSVAIPGAELIDKTTKATGRTKHSFEINSVGSNASMYNAEFEIGSVAEWEAGCSSPGGATILDIDIDLGWGIPNAVPGFKWLNTAGDSETFSYETYCSPY</sequence>
<dbReference type="AlphaFoldDB" id="A0A1H0C643"/>
<accession>A0A1H0C643</accession>
<evidence type="ECO:0000313" key="2">
    <source>
        <dbReference type="Proteomes" id="UP000199370"/>
    </source>
</evidence>